<dbReference type="PANTHER" id="PTHR31881:SF6">
    <property type="entry name" value="OS09G0494600 PROTEIN"/>
    <property type="match status" value="1"/>
</dbReference>
<dbReference type="PANTHER" id="PTHR31881">
    <property type="match status" value="1"/>
</dbReference>
<accession>A0AA51RRB3</accession>
<dbReference type="Proteomes" id="UP001239782">
    <property type="component" value="Chromosome"/>
</dbReference>
<sequence>MNNILSFISLYDWIALIWFAICWIGYALFAQVKARTKPTLASSLSNVRGLWMSRIFSREVRIADVTALGILQRNVTFFASTTIFILAGLLTVLGATDQIVQLTNTLPFIVENTRASWEVKLLVLIFIFVYAFFKFAWSVRQYNFAIVLLSAAPTNDCSENDKTLFVINANEVLTRANNSFAHGLRAYSFAMAILGWFVHPVLFMVSALWVVLVLHRREFHSNTLIALRQASKLAQ</sequence>
<feature type="transmembrane region" description="Helical" evidence="1">
    <location>
        <begin position="75"/>
        <end position="95"/>
    </location>
</feature>
<gene>
    <name evidence="2" type="ORF">Q9312_13125</name>
</gene>
<evidence type="ECO:0000256" key="1">
    <source>
        <dbReference type="SAM" id="Phobius"/>
    </source>
</evidence>
<feature type="transmembrane region" description="Helical" evidence="1">
    <location>
        <begin position="115"/>
        <end position="133"/>
    </location>
</feature>
<keyword evidence="1" id="KW-0472">Membrane</keyword>
<organism evidence="2 3">
    <name type="scientific">Pleionea litopenaei</name>
    <dbReference type="NCBI Taxonomy" id="3070815"/>
    <lineage>
        <taxon>Bacteria</taxon>
        <taxon>Pseudomonadati</taxon>
        <taxon>Pseudomonadota</taxon>
        <taxon>Gammaproteobacteria</taxon>
        <taxon>Oceanospirillales</taxon>
        <taxon>Pleioneaceae</taxon>
        <taxon>Pleionea</taxon>
    </lineage>
</organism>
<proteinExistence type="predicted"/>
<protein>
    <submittedName>
        <fullName evidence="2">DUF599 domain-containing protein</fullName>
    </submittedName>
</protein>
<reference evidence="2 3" key="1">
    <citation type="submission" date="2023-08" db="EMBL/GenBank/DDBJ databases">
        <title>Pleionea litopenaei sp. nov., isolated from stomach of juvenile Litopenaeus vannamei.</title>
        <authorList>
            <person name="Rho A.M."/>
            <person name="Hwang C.Y."/>
        </authorList>
    </citation>
    <scope>NUCLEOTIDE SEQUENCE [LARGE SCALE GENOMIC DNA]</scope>
    <source>
        <strain evidence="2 3">HL-JVS1</strain>
    </source>
</reference>
<feature type="transmembrane region" description="Helical" evidence="1">
    <location>
        <begin position="189"/>
        <end position="214"/>
    </location>
</feature>
<dbReference type="EMBL" id="CP133548">
    <property type="protein sequence ID" value="WMS86161.1"/>
    <property type="molecule type" value="Genomic_DNA"/>
</dbReference>
<dbReference type="AlphaFoldDB" id="A0AA51RRB3"/>
<keyword evidence="1" id="KW-0812">Transmembrane</keyword>
<keyword evidence="1" id="KW-1133">Transmembrane helix</keyword>
<dbReference type="KEGG" id="plei:Q9312_13125"/>
<evidence type="ECO:0000313" key="3">
    <source>
        <dbReference type="Proteomes" id="UP001239782"/>
    </source>
</evidence>
<evidence type="ECO:0000313" key="2">
    <source>
        <dbReference type="EMBL" id="WMS86161.1"/>
    </source>
</evidence>
<dbReference type="RefSeq" id="WP_309201313.1">
    <property type="nucleotide sequence ID" value="NZ_CP133548.1"/>
</dbReference>
<name>A0AA51RRB3_9GAMM</name>
<feature type="transmembrane region" description="Helical" evidence="1">
    <location>
        <begin position="6"/>
        <end position="29"/>
    </location>
</feature>
<dbReference type="Pfam" id="PF04654">
    <property type="entry name" value="DUF599"/>
    <property type="match status" value="1"/>
</dbReference>
<dbReference type="InterPro" id="IPR006747">
    <property type="entry name" value="DUF599"/>
</dbReference>
<keyword evidence="3" id="KW-1185">Reference proteome</keyword>